<dbReference type="EMBL" id="JAFREM010000019">
    <property type="protein sequence ID" value="MBO1307087.1"/>
    <property type="molecule type" value="Genomic_DNA"/>
</dbReference>
<reference evidence="1 2" key="1">
    <citation type="submission" date="2021-03" db="EMBL/GenBank/DDBJ databases">
        <title>Enterococcal diversity collection.</title>
        <authorList>
            <person name="Gilmore M.S."/>
            <person name="Schwartzman J."/>
            <person name="Van Tyne D."/>
            <person name="Martin M."/>
            <person name="Earl A.M."/>
            <person name="Manson A.L."/>
            <person name="Straub T."/>
            <person name="Salamzade R."/>
            <person name="Saavedra J."/>
            <person name="Lebreton F."/>
            <person name="Prichula J."/>
            <person name="Schaufler K."/>
            <person name="Gaca A."/>
            <person name="Sgardioli B."/>
            <person name="Wagenaar J."/>
            <person name="Strong T."/>
        </authorList>
    </citation>
    <scope>NUCLEOTIDE SEQUENCE [LARGE SCALE GENOMIC DNA]</scope>
    <source>
        <strain evidence="1 2">669A</strain>
    </source>
</reference>
<dbReference type="InterPro" id="IPR036237">
    <property type="entry name" value="Xyl_isomerase-like_sf"/>
</dbReference>
<evidence type="ECO:0000313" key="2">
    <source>
        <dbReference type="Proteomes" id="UP000664601"/>
    </source>
</evidence>
<organism evidence="1 2">
    <name type="scientific">Candidatus Enterococcus moelleringii</name>
    <dbReference type="NCBI Taxonomy" id="2815325"/>
    <lineage>
        <taxon>Bacteria</taxon>
        <taxon>Bacillati</taxon>
        <taxon>Bacillota</taxon>
        <taxon>Bacilli</taxon>
        <taxon>Lactobacillales</taxon>
        <taxon>Enterococcaceae</taxon>
        <taxon>Enterococcus</taxon>
    </lineage>
</organism>
<name>A0ABS3LBS4_9ENTE</name>
<protein>
    <submittedName>
        <fullName evidence="1">Sugar phosphate isomerase/epimerase</fullName>
    </submittedName>
</protein>
<sequence>MKNIPVSIQVSLDTSGKNQRWKQQLQQYRLLGYSLIELPFEAFKQITPEVLAVELERNHLSISAIKVIEDFSIEEKAIEVITQLYQRLPKFPVRIVEKLQVIIEVQEADEELRVDLKAGYWHNLLNNLQLLSGFMSSVFSIETLIQPGREGLTAGKNYFSQLIQENHQLGLWMDTENVAYQQLDPLKVLQEWRGMIRSLHLRDVTEEIFSKGAAKREVETFLGEGVIDFGILYDELADNGLIQYVSVKPILPETAPDYWNECRGTLHYLREVGFN</sequence>
<gene>
    <name evidence="1" type="ORF">JZO70_12995</name>
</gene>
<dbReference type="SUPFAM" id="SSF51658">
    <property type="entry name" value="Xylose isomerase-like"/>
    <property type="match status" value="1"/>
</dbReference>
<proteinExistence type="predicted"/>
<evidence type="ECO:0000313" key="1">
    <source>
        <dbReference type="EMBL" id="MBO1307087.1"/>
    </source>
</evidence>
<comment type="caution">
    <text evidence="1">The sequence shown here is derived from an EMBL/GenBank/DDBJ whole genome shotgun (WGS) entry which is preliminary data.</text>
</comment>
<dbReference type="Gene3D" id="3.20.20.150">
    <property type="entry name" value="Divalent-metal-dependent TIM barrel enzymes"/>
    <property type="match status" value="1"/>
</dbReference>
<keyword evidence="1" id="KW-0413">Isomerase</keyword>
<dbReference type="GO" id="GO:0016853">
    <property type="term" value="F:isomerase activity"/>
    <property type="evidence" value="ECO:0007669"/>
    <property type="project" value="UniProtKB-KW"/>
</dbReference>
<dbReference type="RefSeq" id="WP_207674017.1">
    <property type="nucleotide sequence ID" value="NZ_JAFREM010000019.1"/>
</dbReference>
<accession>A0ABS3LBS4</accession>
<keyword evidence="2" id="KW-1185">Reference proteome</keyword>
<dbReference type="Proteomes" id="UP000664601">
    <property type="component" value="Unassembled WGS sequence"/>
</dbReference>